<dbReference type="AlphaFoldDB" id="A0A0J9U0G7"/>
<organism evidence="2 3">
    <name type="scientific">Plasmodium vivax North Korean</name>
    <dbReference type="NCBI Taxonomy" id="1035514"/>
    <lineage>
        <taxon>Eukaryota</taxon>
        <taxon>Sar</taxon>
        <taxon>Alveolata</taxon>
        <taxon>Apicomplexa</taxon>
        <taxon>Aconoidasida</taxon>
        <taxon>Haemosporida</taxon>
        <taxon>Plasmodiidae</taxon>
        <taxon>Plasmodium</taxon>
        <taxon>Plasmodium (Plasmodium)</taxon>
    </lineage>
</organism>
<reference evidence="2 3" key="1">
    <citation type="submission" date="2011-09" db="EMBL/GenBank/DDBJ databases">
        <title>The Genome Sequence of Plasmodium vivax North Korean.</title>
        <authorList>
            <consortium name="The Broad Institute Genome Sequencing Platform"/>
            <consortium name="The Broad Institute Genome Sequencing Center for Infectious Disease"/>
            <person name="Neafsey D."/>
            <person name="Carlton J."/>
            <person name="Barnwell J."/>
            <person name="Collins W."/>
            <person name="Escalante A."/>
            <person name="Mullikin J."/>
            <person name="Saul A."/>
            <person name="Guigo R."/>
            <person name="Camara F."/>
            <person name="Young S.K."/>
            <person name="Zeng Q."/>
            <person name="Gargeya S."/>
            <person name="Fitzgerald M."/>
            <person name="Haas B."/>
            <person name="Abouelleil A."/>
            <person name="Alvarado L."/>
            <person name="Arachchi H.M."/>
            <person name="Berlin A."/>
            <person name="Brown A."/>
            <person name="Chapman S.B."/>
            <person name="Chen Z."/>
            <person name="Dunbar C."/>
            <person name="Freedman E."/>
            <person name="Gearin G."/>
            <person name="Gellesch M."/>
            <person name="Goldberg J."/>
            <person name="Griggs A."/>
            <person name="Gujja S."/>
            <person name="Heiman D."/>
            <person name="Howarth C."/>
            <person name="Larson L."/>
            <person name="Lui A."/>
            <person name="MacDonald P.J.P."/>
            <person name="Montmayeur A."/>
            <person name="Murphy C."/>
            <person name="Neiman D."/>
            <person name="Pearson M."/>
            <person name="Priest M."/>
            <person name="Roberts A."/>
            <person name="Saif S."/>
            <person name="Shea T."/>
            <person name="Shenoy N."/>
            <person name="Sisk P."/>
            <person name="Stolte C."/>
            <person name="Sykes S."/>
            <person name="Wortman J."/>
            <person name="Nusbaum C."/>
            <person name="Birren B."/>
        </authorList>
    </citation>
    <scope>NUCLEOTIDE SEQUENCE [LARGE SCALE GENOMIC DNA]</scope>
    <source>
        <strain evidence="2 3">North Korean</strain>
    </source>
</reference>
<name>A0A0J9U0G7_PLAVI</name>
<dbReference type="Proteomes" id="UP000053239">
    <property type="component" value="Unassembled WGS sequence"/>
</dbReference>
<proteinExistence type="predicted"/>
<protein>
    <submittedName>
        <fullName evidence="2">Uncharacterized protein</fullName>
    </submittedName>
</protein>
<sequence>MNNCDEYFEQDSQEYDPDVLLTTLKKYKGQTSDSNRGPSAADMPAELKALLGLHSTGGRTEKLPKGPELQPPKGAGAKDQGSKGSAEPARPDESAHLDFWAYSLVDLEKQSHTCYDSICCYKTRYDTTNICYDNTNTSYDNNNTRYDSICHDDIRFVNTRYVNICYDII</sequence>
<gene>
    <name evidence="2" type="ORF">PVNG_06221</name>
</gene>
<accession>A0A0J9U0G7</accession>
<feature type="region of interest" description="Disordered" evidence="1">
    <location>
        <begin position="26"/>
        <end position="45"/>
    </location>
</feature>
<feature type="region of interest" description="Disordered" evidence="1">
    <location>
        <begin position="52"/>
        <end position="92"/>
    </location>
</feature>
<evidence type="ECO:0000313" key="3">
    <source>
        <dbReference type="Proteomes" id="UP000053239"/>
    </source>
</evidence>
<evidence type="ECO:0000256" key="1">
    <source>
        <dbReference type="SAM" id="MobiDB-lite"/>
    </source>
</evidence>
<evidence type="ECO:0000313" key="2">
    <source>
        <dbReference type="EMBL" id="KNA01520.1"/>
    </source>
</evidence>
<dbReference type="EMBL" id="KQ235256">
    <property type="protein sequence ID" value="KNA01520.1"/>
    <property type="molecule type" value="Genomic_DNA"/>
</dbReference>